<evidence type="ECO:0000313" key="4">
    <source>
        <dbReference type="Proteomes" id="UP000019118"/>
    </source>
</evidence>
<name>A0AAR5P7A1_DENPD</name>
<accession>A0AAR5P7A1</accession>
<dbReference type="EnsemblMetazoa" id="XM_019901424.1">
    <property type="protein sequence ID" value="XP_019756983.1"/>
    <property type="gene ID" value="LOC109535512"/>
</dbReference>
<reference evidence="3" key="2">
    <citation type="submission" date="2024-08" db="UniProtKB">
        <authorList>
            <consortium name="EnsemblMetazoa"/>
        </authorList>
    </citation>
    <scope>IDENTIFICATION</scope>
</reference>
<feature type="region of interest" description="Disordered" evidence="1">
    <location>
        <begin position="53"/>
        <end position="76"/>
    </location>
</feature>
<feature type="signal peptide" evidence="2">
    <location>
        <begin position="1"/>
        <end position="18"/>
    </location>
</feature>
<evidence type="ECO:0000256" key="2">
    <source>
        <dbReference type="SAM" id="SignalP"/>
    </source>
</evidence>
<feature type="chain" id="PRO_5043938846" description="DUF4794 domain-containing protein" evidence="2">
    <location>
        <begin position="19"/>
        <end position="181"/>
    </location>
</feature>
<evidence type="ECO:0008006" key="5">
    <source>
        <dbReference type="Google" id="ProtNLM"/>
    </source>
</evidence>
<proteinExistence type="predicted"/>
<dbReference type="AlphaFoldDB" id="A0AAR5P7A1"/>
<feature type="compositionally biased region" description="Pro residues" evidence="1">
    <location>
        <begin position="62"/>
        <end position="76"/>
    </location>
</feature>
<dbReference type="Proteomes" id="UP000019118">
    <property type="component" value="Unassembled WGS sequence"/>
</dbReference>
<keyword evidence="4" id="KW-1185">Reference proteome</keyword>
<evidence type="ECO:0000313" key="3">
    <source>
        <dbReference type="EnsemblMetazoa" id="XP_019756983.1"/>
    </source>
</evidence>
<evidence type="ECO:0000256" key="1">
    <source>
        <dbReference type="SAM" id="MobiDB-lite"/>
    </source>
</evidence>
<reference evidence="4" key="1">
    <citation type="journal article" date="2013" name="Genome Biol.">
        <title>Draft genome of the mountain pine beetle, Dendroctonus ponderosae Hopkins, a major forest pest.</title>
        <authorList>
            <person name="Keeling C.I."/>
            <person name="Yuen M.M."/>
            <person name="Liao N.Y."/>
            <person name="Docking T.R."/>
            <person name="Chan S.K."/>
            <person name="Taylor G.A."/>
            <person name="Palmquist D.L."/>
            <person name="Jackman S.D."/>
            <person name="Nguyen A."/>
            <person name="Li M."/>
            <person name="Henderson H."/>
            <person name="Janes J.K."/>
            <person name="Zhao Y."/>
            <person name="Pandoh P."/>
            <person name="Moore R."/>
            <person name="Sperling F.A."/>
            <person name="Huber D.P."/>
            <person name="Birol I."/>
            <person name="Jones S.J."/>
            <person name="Bohlmann J."/>
        </authorList>
    </citation>
    <scope>NUCLEOTIDE SEQUENCE</scope>
</reference>
<keyword evidence="2" id="KW-0732">Signal</keyword>
<sequence>MECLTKLLVLCFLGMASCEPVWRSYGPPPKEETEVEIQKVEVYEVPWIGDQQAETNNVPPSQYGPPSPSYGPPPQEVVPPDEVSITTEYPSTTTTILQDNATNSAENKTEKLQISSEKLTEGQYYIYHPTGLLQKVSYITKDDGRNMAFSAQLKYKNVDPVRGPIYTYDPNTFVFSRLNRK</sequence>
<protein>
    <recommendedName>
        <fullName evidence="5">DUF4794 domain-containing protein</fullName>
    </recommendedName>
</protein>
<dbReference type="PROSITE" id="PS51257">
    <property type="entry name" value="PROKAR_LIPOPROTEIN"/>
    <property type="match status" value="1"/>
</dbReference>
<organism evidence="3 4">
    <name type="scientific">Dendroctonus ponderosae</name>
    <name type="common">Mountain pine beetle</name>
    <dbReference type="NCBI Taxonomy" id="77166"/>
    <lineage>
        <taxon>Eukaryota</taxon>
        <taxon>Metazoa</taxon>
        <taxon>Ecdysozoa</taxon>
        <taxon>Arthropoda</taxon>
        <taxon>Hexapoda</taxon>
        <taxon>Insecta</taxon>
        <taxon>Pterygota</taxon>
        <taxon>Neoptera</taxon>
        <taxon>Endopterygota</taxon>
        <taxon>Coleoptera</taxon>
        <taxon>Polyphaga</taxon>
        <taxon>Cucujiformia</taxon>
        <taxon>Curculionidae</taxon>
        <taxon>Scolytinae</taxon>
        <taxon>Dendroctonus</taxon>
    </lineage>
</organism>